<feature type="domain" description="TRAM" evidence="12">
    <location>
        <begin position="377"/>
        <end position="439"/>
    </location>
</feature>
<dbReference type="EMBL" id="BDJK01000055">
    <property type="protein sequence ID" value="GAV23641.1"/>
    <property type="molecule type" value="Genomic_DNA"/>
</dbReference>
<feature type="binding site" evidence="11">
    <location>
        <position position="162"/>
    </location>
    <ligand>
        <name>[4Fe-4S] cluster</name>
        <dbReference type="ChEBI" id="CHEBI:49883"/>
        <label>2</label>
        <note>4Fe-4S-S-AdoMet</note>
    </ligand>
</feature>
<dbReference type="HAMAP" id="MF_01864">
    <property type="entry name" value="tRNA_metthiotr_MiaB"/>
    <property type="match status" value="1"/>
</dbReference>
<keyword evidence="4 11" id="KW-0808">Transferase</keyword>
<feature type="domain" description="MTTase N-terminal" evidence="13">
    <location>
        <begin position="3"/>
        <end position="121"/>
    </location>
</feature>
<keyword evidence="16" id="KW-1185">Reference proteome</keyword>
<dbReference type="Pfam" id="PF04055">
    <property type="entry name" value="Radical_SAM"/>
    <property type="match status" value="1"/>
</dbReference>
<dbReference type="PROSITE" id="PS51918">
    <property type="entry name" value="RADICAL_SAM"/>
    <property type="match status" value="1"/>
</dbReference>
<sequence length="439" mass="50033">MVKKYYIITHGCQMNVHDSETIAGILESLGFVPSSEEKTADLIIINTCSVRETAENKVFTKIGELRKLKRENPDLVIGVGGCIPQQEKVAKQLMARFPHLDFVFGTHNLPELPKILEKVFEKHERVLEVWQSEGQIVEGVPVKREPGVRAWVTIMYGCNNFCTYCIVPYVRGRERSRKKEDIIEEIRQLVLEGYREVTLLGQNVNSYGKDLTGKPMFAELLADIDKIEGLWRVRFTTSHPRDLTDDVIDVMASSEKICEHIHLPVQAGSNRILKAMHRGYTREYYLDLVQKIRAKIANVSFTTDIIVGFPGETEDDFRQTLDLVRQVRYDSAFTFVYNKRSGTPAAEMANQVPEDVKSRRIQELIELQNAISLELNKKEEGKIFEVLVEGKSKTNESKLAGRTRTNKLVVFSGSEEFIGRLIKVKITEGKLFHLEGEIA</sequence>
<dbReference type="InterPro" id="IPR006463">
    <property type="entry name" value="MiaB_methiolase"/>
</dbReference>
<dbReference type="FunFam" id="3.40.50.12160:FF:000006">
    <property type="entry name" value="tRNA-2-methylthio-N(6)-dimethylallyladenosine synthase"/>
    <property type="match status" value="1"/>
</dbReference>
<dbReference type="NCBIfam" id="TIGR01574">
    <property type="entry name" value="miaB-methiolase"/>
    <property type="match status" value="1"/>
</dbReference>
<keyword evidence="3 11" id="KW-0963">Cytoplasm</keyword>
<evidence type="ECO:0000256" key="5">
    <source>
        <dbReference type="ARBA" id="ARBA00022691"/>
    </source>
</evidence>
<dbReference type="PANTHER" id="PTHR43020">
    <property type="entry name" value="CDK5 REGULATORY SUBUNIT-ASSOCIATED PROTEIN 1"/>
    <property type="match status" value="1"/>
</dbReference>
<keyword evidence="9 11" id="KW-0411">Iron-sulfur</keyword>
<feature type="binding site" evidence="11">
    <location>
        <position position="82"/>
    </location>
    <ligand>
        <name>[4Fe-4S] cluster</name>
        <dbReference type="ChEBI" id="CHEBI:49883"/>
        <label>1</label>
    </ligand>
</feature>
<dbReference type="InterPro" id="IPR058240">
    <property type="entry name" value="rSAM_sf"/>
</dbReference>
<evidence type="ECO:0000256" key="1">
    <source>
        <dbReference type="ARBA" id="ARBA00003234"/>
    </source>
</evidence>
<dbReference type="SFLD" id="SFLDG01082">
    <property type="entry name" value="B12-binding_domain_containing"/>
    <property type="match status" value="1"/>
</dbReference>
<dbReference type="Proteomes" id="UP000187485">
    <property type="component" value="Unassembled WGS sequence"/>
</dbReference>
<proteinExistence type="inferred from homology"/>
<keyword evidence="2 11" id="KW-0004">4Fe-4S</keyword>
<evidence type="ECO:0000256" key="8">
    <source>
        <dbReference type="ARBA" id="ARBA00023004"/>
    </source>
</evidence>
<dbReference type="Pfam" id="PF01938">
    <property type="entry name" value="TRAM"/>
    <property type="match status" value="1"/>
</dbReference>
<dbReference type="SFLD" id="SFLDG01061">
    <property type="entry name" value="methylthiotransferase"/>
    <property type="match status" value="1"/>
</dbReference>
<gene>
    <name evidence="11" type="primary">miaB</name>
    <name evidence="15" type="ORF">cpu_21510</name>
</gene>
<dbReference type="NCBIfam" id="TIGR00089">
    <property type="entry name" value="MiaB/RimO family radical SAM methylthiotransferase"/>
    <property type="match status" value="1"/>
</dbReference>
<dbReference type="RefSeq" id="WP_075860034.1">
    <property type="nucleotide sequence ID" value="NZ_BDJK01000055.1"/>
</dbReference>
<dbReference type="InterPro" id="IPR006638">
    <property type="entry name" value="Elp3/MiaA/NifB-like_rSAM"/>
</dbReference>
<comment type="similarity">
    <text evidence="11">Belongs to the methylthiotransferase family. MiaB subfamily.</text>
</comment>
<evidence type="ECO:0000256" key="2">
    <source>
        <dbReference type="ARBA" id="ARBA00022485"/>
    </source>
</evidence>
<dbReference type="AlphaFoldDB" id="A0A1L8CXN3"/>
<dbReference type="CDD" id="cd01335">
    <property type="entry name" value="Radical_SAM"/>
    <property type="match status" value="1"/>
</dbReference>
<dbReference type="Pfam" id="PF00919">
    <property type="entry name" value="UPF0004"/>
    <property type="match status" value="1"/>
</dbReference>
<feature type="binding site" evidence="11">
    <location>
        <position position="158"/>
    </location>
    <ligand>
        <name>[4Fe-4S] cluster</name>
        <dbReference type="ChEBI" id="CHEBI:49883"/>
        <label>2</label>
        <note>4Fe-4S-S-AdoMet</note>
    </ligand>
</feature>
<dbReference type="GO" id="GO:0051539">
    <property type="term" value="F:4 iron, 4 sulfur cluster binding"/>
    <property type="evidence" value="ECO:0007669"/>
    <property type="project" value="UniProtKB-UniRule"/>
</dbReference>
<evidence type="ECO:0000313" key="16">
    <source>
        <dbReference type="Proteomes" id="UP000187485"/>
    </source>
</evidence>
<evidence type="ECO:0000256" key="6">
    <source>
        <dbReference type="ARBA" id="ARBA00022694"/>
    </source>
</evidence>
<accession>A0A1L8CXN3</accession>
<dbReference type="PANTHER" id="PTHR43020:SF2">
    <property type="entry name" value="MITOCHONDRIAL TRNA METHYLTHIOTRANSFERASE CDK5RAP1"/>
    <property type="match status" value="1"/>
</dbReference>
<dbReference type="InterPro" id="IPR005839">
    <property type="entry name" value="Methylthiotransferase"/>
</dbReference>
<dbReference type="PROSITE" id="PS50926">
    <property type="entry name" value="TRAM"/>
    <property type="match status" value="1"/>
</dbReference>
<keyword evidence="7 11" id="KW-0479">Metal-binding</keyword>
<comment type="caution">
    <text evidence="15">The sequence shown here is derived from an EMBL/GenBank/DDBJ whole genome shotgun (WGS) entry which is preliminary data.</text>
</comment>
<keyword evidence="6 11" id="KW-0819">tRNA processing</keyword>
<dbReference type="EC" id="2.8.4.3" evidence="10 11"/>
<reference evidence="16" key="1">
    <citation type="submission" date="2016-12" db="EMBL/GenBank/DDBJ databases">
        <title>Draft Genome Sequences od Carboxydothermus pertinax and islandicus, Hydrogenogenic Carboxydotrophic Bacteria.</title>
        <authorList>
            <person name="Fukuyama Y."/>
            <person name="Ohmae K."/>
            <person name="Yoneda Y."/>
            <person name="Yoshida T."/>
            <person name="Sako Y."/>
        </authorList>
    </citation>
    <scope>NUCLEOTIDE SEQUENCE [LARGE SCALE GENOMIC DNA]</scope>
    <source>
        <strain evidence="16">Ug1</strain>
    </source>
</reference>
<comment type="subunit">
    <text evidence="11">Monomer.</text>
</comment>
<evidence type="ECO:0000256" key="7">
    <source>
        <dbReference type="ARBA" id="ARBA00022723"/>
    </source>
</evidence>
<evidence type="ECO:0000256" key="9">
    <source>
        <dbReference type="ARBA" id="ARBA00023014"/>
    </source>
</evidence>
<comment type="cofactor">
    <cofactor evidence="11">
        <name>[4Fe-4S] cluster</name>
        <dbReference type="ChEBI" id="CHEBI:49883"/>
    </cofactor>
    <text evidence="11">Binds 2 [4Fe-4S] clusters. One cluster is coordinated with 3 cysteines and an exchangeable S-adenosyl-L-methionine.</text>
</comment>
<comment type="subcellular location">
    <subcellularLocation>
        <location evidence="11">Cytoplasm</location>
    </subcellularLocation>
</comment>
<protein>
    <recommendedName>
        <fullName evidence="10 11">tRNA-2-methylthio-N(6)-dimethylallyladenosine synthase</fullName>
        <ecNumber evidence="10 11">2.8.4.3</ecNumber>
    </recommendedName>
    <alternativeName>
        <fullName evidence="11">(Dimethylallyl)adenosine tRNA methylthiotransferase MiaB</fullName>
    </alternativeName>
    <alternativeName>
        <fullName evidence="11">tRNA-i(6)A37 methylthiotransferase</fullName>
    </alternativeName>
</protein>
<evidence type="ECO:0000259" key="14">
    <source>
        <dbReference type="PROSITE" id="PS51918"/>
    </source>
</evidence>
<dbReference type="OrthoDB" id="9805215at2"/>
<comment type="function">
    <text evidence="1 11">Catalyzes the methylthiolation of N6-(dimethylallyl)adenosine (i(6)A), leading to the formation of 2-methylthio-N6-(dimethylallyl)adenosine (ms(2)i(6)A) at position 37 in tRNAs that read codons beginning with uridine.</text>
</comment>
<evidence type="ECO:0000256" key="3">
    <source>
        <dbReference type="ARBA" id="ARBA00022490"/>
    </source>
</evidence>
<dbReference type="FunFam" id="3.80.30.20:FF:000001">
    <property type="entry name" value="tRNA-2-methylthio-N(6)-dimethylallyladenosine synthase 2"/>
    <property type="match status" value="1"/>
</dbReference>
<dbReference type="SUPFAM" id="SSF102114">
    <property type="entry name" value="Radical SAM enzymes"/>
    <property type="match status" value="1"/>
</dbReference>
<evidence type="ECO:0000259" key="13">
    <source>
        <dbReference type="PROSITE" id="PS51449"/>
    </source>
</evidence>
<dbReference type="InterPro" id="IPR038135">
    <property type="entry name" value="Methylthiotransferase_N_sf"/>
</dbReference>
<evidence type="ECO:0000256" key="11">
    <source>
        <dbReference type="HAMAP-Rule" id="MF_01864"/>
    </source>
</evidence>
<name>A0A1L8CXN3_9THEO</name>
<evidence type="ECO:0000259" key="12">
    <source>
        <dbReference type="PROSITE" id="PS50926"/>
    </source>
</evidence>
<dbReference type="InterPro" id="IPR002792">
    <property type="entry name" value="TRAM_dom"/>
</dbReference>
<dbReference type="InterPro" id="IPR013848">
    <property type="entry name" value="Methylthiotransferase_N"/>
</dbReference>
<evidence type="ECO:0000313" key="15">
    <source>
        <dbReference type="EMBL" id="GAV23641.1"/>
    </source>
</evidence>
<dbReference type="InterPro" id="IPR020612">
    <property type="entry name" value="Methylthiotransferase_CS"/>
</dbReference>
<dbReference type="SMART" id="SM00729">
    <property type="entry name" value="Elp3"/>
    <property type="match status" value="1"/>
</dbReference>
<feature type="binding site" evidence="11">
    <location>
        <position position="12"/>
    </location>
    <ligand>
        <name>[4Fe-4S] cluster</name>
        <dbReference type="ChEBI" id="CHEBI:49883"/>
        <label>1</label>
    </ligand>
</feature>
<keyword evidence="8 11" id="KW-0408">Iron</keyword>
<dbReference type="GO" id="GO:0046872">
    <property type="term" value="F:metal ion binding"/>
    <property type="evidence" value="ECO:0007669"/>
    <property type="project" value="UniProtKB-KW"/>
</dbReference>
<dbReference type="GO" id="GO:0035597">
    <property type="term" value="F:tRNA-2-methylthio-N(6)-dimethylallyladenosine(37) synthase activity"/>
    <property type="evidence" value="ECO:0007669"/>
    <property type="project" value="UniProtKB-EC"/>
</dbReference>
<dbReference type="PROSITE" id="PS01278">
    <property type="entry name" value="MTTASE_RADICAL"/>
    <property type="match status" value="1"/>
</dbReference>
<dbReference type="GO" id="GO:0005829">
    <property type="term" value="C:cytosol"/>
    <property type="evidence" value="ECO:0007669"/>
    <property type="project" value="TreeGrafter"/>
</dbReference>
<dbReference type="SFLD" id="SFLDS00029">
    <property type="entry name" value="Radical_SAM"/>
    <property type="match status" value="1"/>
</dbReference>
<feature type="domain" description="Radical SAM core" evidence="14">
    <location>
        <begin position="144"/>
        <end position="374"/>
    </location>
</feature>
<dbReference type="STRING" id="870242.cpu_21510"/>
<comment type="catalytic activity">
    <reaction evidence="11">
        <text>N(6)-dimethylallyladenosine(37) in tRNA + (sulfur carrier)-SH + AH2 + 2 S-adenosyl-L-methionine = 2-methylsulfanyl-N(6)-dimethylallyladenosine(37) in tRNA + (sulfur carrier)-H + 5'-deoxyadenosine + L-methionine + A + S-adenosyl-L-homocysteine + 2 H(+)</text>
        <dbReference type="Rhea" id="RHEA:37067"/>
        <dbReference type="Rhea" id="RHEA-COMP:10375"/>
        <dbReference type="Rhea" id="RHEA-COMP:10376"/>
        <dbReference type="Rhea" id="RHEA-COMP:14737"/>
        <dbReference type="Rhea" id="RHEA-COMP:14739"/>
        <dbReference type="ChEBI" id="CHEBI:13193"/>
        <dbReference type="ChEBI" id="CHEBI:15378"/>
        <dbReference type="ChEBI" id="CHEBI:17319"/>
        <dbReference type="ChEBI" id="CHEBI:17499"/>
        <dbReference type="ChEBI" id="CHEBI:29917"/>
        <dbReference type="ChEBI" id="CHEBI:57844"/>
        <dbReference type="ChEBI" id="CHEBI:57856"/>
        <dbReference type="ChEBI" id="CHEBI:59789"/>
        <dbReference type="ChEBI" id="CHEBI:64428"/>
        <dbReference type="ChEBI" id="CHEBI:74415"/>
        <dbReference type="ChEBI" id="CHEBI:74417"/>
        <dbReference type="EC" id="2.8.4.3"/>
    </reaction>
</comment>
<dbReference type="PROSITE" id="PS51449">
    <property type="entry name" value="MTTASE_N"/>
    <property type="match status" value="1"/>
</dbReference>
<dbReference type="SFLD" id="SFLDF00273">
    <property type="entry name" value="(dimethylallyl)adenosine_tRNA"/>
    <property type="match status" value="1"/>
</dbReference>
<evidence type="ECO:0000256" key="4">
    <source>
        <dbReference type="ARBA" id="ARBA00022679"/>
    </source>
</evidence>
<feature type="binding site" evidence="11">
    <location>
        <position position="165"/>
    </location>
    <ligand>
        <name>[4Fe-4S] cluster</name>
        <dbReference type="ChEBI" id="CHEBI:49883"/>
        <label>2</label>
        <note>4Fe-4S-S-AdoMet</note>
    </ligand>
</feature>
<feature type="binding site" evidence="11">
    <location>
        <position position="48"/>
    </location>
    <ligand>
        <name>[4Fe-4S] cluster</name>
        <dbReference type="ChEBI" id="CHEBI:49883"/>
        <label>1</label>
    </ligand>
</feature>
<organism evidence="15 16">
    <name type="scientific">Carboxydothermus pertinax</name>
    <dbReference type="NCBI Taxonomy" id="870242"/>
    <lineage>
        <taxon>Bacteria</taxon>
        <taxon>Bacillati</taxon>
        <taxon>Bacillota</taxon>
        <taxon>Clostridia</taxon>
        <taxon>Thermoanaerobacterales</taxon>
        <taxon>Thermoanaerobacteraceae</taxon>
        <taxon>Carboxydothermus</taxon>
    </lineage>
</organism>
<keyword evidence="5 11" id="KW-0949">S-adenosyl-L-methionine</keyword>
<evidence type="ECO:0000256" key="10">
    <source>
        <dbReference type="ARBA" id="ARBA00033765"/>
    </source>
</evidence>
<dbReference type="Gene3D" id="3.40.50.12160">
    <property type="entry name" value="Methylthiotransferase, N-terminal domain"/>
    <property type="match status" value="1"/>
</dbReference>
<dbReference type="InterPro" id="IPR023404">
    <property type="entry name" value="rSAM_horseshoe"/>
</dbReference>
<dbReference type="InterPro" id="IPR007197">
    <property type="entry name" value="rSAM"/>
</dbReference>
<dbReference type="Gene3D" id="3.80.30.20">
    <property type="entry name" value="tm_1862 like domain"/>
    <property type="match status" value="1"/>
</dbReference>